<dbReference type="FunFam" id="3.80.10.10:FF:000095">
    <property type="entry name" value="LRR receptor-like serine/threonine-protein kinase GSO1"/>
    <property type="match status" value="1"/>
</dbReference>
<dbReference type="PANTHER" id="PTHR48061">
    <property type="entry name" value="LEUCINE-RICH REPEAT RECEPTOR PROTEIN KINASE EMS1-LIKE-RELATED"/>
    <property type="match status" value="1"/>
</dbReference>
<organism evidence="13 14">
    <name type="scientific">Chenopodium quinoa</name>
    <name type="common">Quinoa</name>
    <dbReference type="NCBI Taxonomy" id="63459"/>
    <lineage>
        <taxon>Eukaryota</taxon>
        <taxon>Viridiplantae</taxon>
        <taxon>Streptophyta</taxon>
        <taxon>Embryophyta</taxon>
        <taxon>Tracheophyta</taxon>
        <taxon>Spermatophyta</taxon>
        <taxon>Magnoliopsida</taxon>
        <taxon>eudicotyledons</taxon>
        <taxon>Gunneridae</taxon>
        <taxon>Pentapetalae</taxon>
        <taxon>Caryophyllales</taxon>
        <taxon>Chenopodiaceae</taxon>
        <taxon>Chenopodioideae</taxon>
        <taxon>Atripliceae</taxon>
        <taxon>Chenopodium</taxon>
    </lineage>
</organism>
<reference evidence="13" key="1">
    <citation type="journal article" date="2017" name="Nature">
        <title>The genome of Chenopodium quinoa.</title>
        <authorList>
            <person name="Jarvis D.E."/>
            <person name="Ho Y.S."/>
            <person name="Lightfoot D.J."/>
            <person name="Schmoeckel S.M."/>
            <person name="Li B."/>
            <person name="Borm T.J.A."/>
            <person name="Ohyanagi H."/>
            <person name="Mineta K."/>
            <person name="Michell C.T."/>
            <person name="Saber N."/>
            <person name="Kharbatia N.M."/>
            <person name="Rupper R.R."/>
            <person name="Sharp A.R."/>
            <person name="Dally N."/>
            <person name="Boughton B.A."/>
            <person name="Woo Y.H."/>
            <person name="Gao G."/>
            <person name="Schijlen E.G.W.M."/>
            <person name="Guo X."/>
            <person name="Momin A.A."/>
            <person name="Negrao S."/>
            <person name="Al-Babili S."/>
            <person name="Gehring C."/>
            <person name="Roessner U."/>
            <person name="Jung C."/>
            <person name="Murphy K."/>
            <person name="Arold S.T."/>
            <person name="Gojobori T."/>
            <person name="van der Linden C.G."/>
            <person name="van Loo E.N."/>
            <person name="Jellen E.N."/>
            <person name="Maughan P.J."/>
            <person name="Tester M."/>
        </authorList>
    </citation>
    <scope>NUCLEOTIDE SEQUENCE [LARGE SCALE GENOMIC DNA]</scope>
    <source>
        <strain evidence="13">cv. PI 614886</strain>
    </source>
</reference>
<evidence type="ECO:0000256" key="11">
    <source>
        <dbReference type="SAM" id="Phobius"/>
    </source>
</evidence>
<reference evidence="13" key="2">
    <citation type="submission" date="2021-03" db="UniProtKB">
        <authorList>
            <consortium name="EnsemblPlants"/>
        </authorList>
    </citation>
    <scope>IDENTIFICATION</scope>
</reference>
<dbReference type="Proteomes" id="UP000596660">
    <property type="component" value="Unplaced"/>
</dbReference>
<evidence type="ECO:0000256" key="1">
    <source>
        <dbReference type="ARBA" id="ARBA00004251"/>
    </source>
</evidence>
<dbReference type="Pfam" id="PF00560">
    <property type="entry name" value="LRR_1"/>
    <property type="match status" value="6"/>
</dbReference>
<dbReference type="InterPro" id="IPR001611">
    <property type="entry name" value="Leu-rich_rpt"/>
</dbReference>
<evidence type="ECO:0000256" key="12">
    <source>
        <dbReference type="SAM" id="SignalP"/>
    </source>
</evidence>
<feature type="transmembrane region" description="Helical" evidence="11">
    <location>
        <begin position="951"/>
        <end position="973"/>
    </location>
</feature>
<feature type="chain" id="PRO_5030649692" description="Leucine-rich repeat-containing N-terminal plant-type domain-containing protein" evidence="12">
    <location>
        <begin position="21"/>
        <end position="1005"/>
    </location>
</feature>
<comment type="similarity">
    <text evidence="2">Belongs to the RLP family.</text>
</comment>
<dbReference type="SUPFAM" id="SSF52058">
    <property type="entry name" value="L domain-like"/>
    <property type="match status" value="3"/>
</dbReference>
<keyword evidence="7" id="KW-0677">Repeat</keyword>
<proteinExistence type="inferred from homology"/>
<dbReference type="EnsemblPlants" id="AUR62006792-RA">
    <property type="protein sequence ID" value="AUR62006792-RA:cds"/>
    <property type="gene ID" value="AUR62006792"/>
</dbReference>
<dbReference type="InterPro" id="IPR046956">
    <property type="entry name" value="RLP23-like"/>
</dbReference>
<keyword evidence="8 11" id="KW-1133">Transmembrane helix</keyword>
<protein>
    <recommendedName>
        <fullName evidence="15">Leucine-rich repeat-containing N-terminal plant-type domain-containing protein</fullName>
    </recommendedName>
</protein>
<dbReference type="Gramene" id="AUR62006792-RA">
    <property type="protein sequence ID" value="AUR62006792-RA:cds"/>
    <property type="gene ID" value="AUR62006792"/>
</dbReference>
<evidence type="ECO:0000256" key="3">
    <source>
        <dbReference type="ARBA" id="ARBA00022475"/>
    </source>
</evidence>
<dbReference type="Gene3D" id="3.80.10.10">
    <property type="entry name" value="Ribonuclease Inhibitor"/>
    <property type="match status" value="7"/>
</dbReference>
<dbReference type="GO" id="GO:0005886">
    <property type="term" value="C:plasma membrane"/>
    <property type="evidence" value="ECO:0007669"/>
    <property type="project" value="UniProtKB-SubCell"/>
</dbReference>
<dbReference type="AlphaFoldDB" id="A0A803L4K3"/>
<evidence type="ECO:0000313" key="14">
    <source>
        <dbReference type="Proteomes" id="UP000596660"/>
    </source>
</evidence>
<evidence type="ECO:0000256" key="5">
    <source>
        <dbReference type="ARBA" id="ARBA00022692"/>
    </source>
</evidence>
<sequence>MAFWWSAICLLIFLVSSLLSLDSSNIALANNSVPASLQYPKQLCHHQESLALLQFKQSFLITCSASKSAFAHPKVRTWLNESFDDQVKNGTSFHTGDCCMWDGVKCNKETGHVISLNLSSSCLYGTFPQNSTLFSLYHLQVLDLSDNDFNFSQIPSAIERLSKLTKLNLSSSDFSGHIPLGILKLSSLSSLDLSLSAVSGSKLEFQHDLSFQKLVSNLTHLTRLYLNFVDISYPVPVSLTNLTSLKSLSLATCNLYGRFPPGILLLPKLELVDLSGNVNLRRISSRVFANSSLQILDFSSTSFSGELPHSVGNLGSLTELTIWKTGFTGQVPSSLVNLTKLTSLTLSDLSFKIYPQILNSWLIKLSKLEHLALHNTGLWGEIPPALANLTQLNWLDLNSNPLTGPFPVWLANLTKLNYLDLLGNQFQGPVIPPSFSQLINLKALFLSSNGSVAMFDTLLKLPYLNILYLSDINLRFFPNASTNSSLPKFSVLELQSCNLTEFPQFLHHQDNLMFLSFKQNNIVGTIPQWFVNRTLDSLSELDLSDNFLTGFEQPPQVFLPWNNLGALYIQGNLFQGRLLIPSKSLLVYHASGNRLYGDIPKQICNASSLAYLDLSMNNFSGEIQTCIGPRLGNSLQVLNLRGNLLQGTIPQTFTRACKLKMINLSENQLKGPLPKSLSNCRMLEVLDVGKNHLNDTFPSWLGSLSKLSILVLRHNNFHGRIPTPEPGHHFSSLRIIDLSNNFHTGNLPYTYLRNWLSMEVTSEAQLNSSSSEIEIHIRSGSNIFMTLHQPYSYIITISNKGSETVYSKILTVFRVIDFSSNSFTGGIPVLLGNLRGLQALNLSNNQLHGGIPSSFANIIDLEALDLSQNMLSGEIPQQLTELTFLAVFNVSHNRLEGQIPQGEQFNTFDNSSFDGNLALCGFPLSEKCEDTDPPQQPPPGVKEEDSELIDWIIRSLGCASGFIVGFIIGKIYITDRHHDWFMETFGRKRPKPRARRSTQSRRRNR</sequence>
<evidence type="ECO:0000256" key="6">
    <source>
        <dbReference type="ARBA" id="ARBA00022729"/>
    </source>
</evidence>
<evidence type="ECO:0008006" key="15">
    <source>
        <dbReference type="Google" id="ProtNLM"/>
    </source>
</evidence>
<dbReference type="Pfam" id="PF13855">
    <property type="entry name" value="LRR_8"/>
    <property type="match status" value="1"/>
</dbReference>
<dbReference type="InterPro" id="IPR003591">
    <property type="entry name" value="Leu-rich_rpt_typical-subtyp"/>
</dbReference>
<accession>A0A803L4K3</accession>
<comment type="subcellular location">
    <subcellularLocation>
        <location evidence="1">Cell membrane</location>
        <topology evidence="1">Single-pass type I membrane protein</topology>
    </subcellularLocation>
</comment>
<dbReference type="FunFam" id="3.80.10.10:FF:000213">
    <property type="entry name" value="Tyrosine-sulfated glycopeptide receptor 1"/>
    <property type="match status" value="1"/>
</dbReference>
<evidence type="ECO:0000313" key="13">
    <source>
        <dbReference type="EnsemblPlants" id="AUR62006792-RA:cds"/>
    </source>
</evidence>
<dbReference type="OMA" id="WIAMKSF"/>
<dbReference type="InterPro" id="IPR032675">
    <property type="entry name" value="LRR_dom_sf"/>
</dbReference>
<keyword evidence="4" id="KW-0433">Leucine-rich repeat</keyword>
<keyword evidence="6 12" id="KW-0732">Signal</keyword>
<dbReference type="PANTHER" id="PTHR48061:SF12">
    <property type="entry name" value="DISEASE RESISTANCE LIKE PROTEIN"/>
    <property type="match status" value="1"/>
</dbReference>
<keyword evidence="14" id="KW-1185">Reference proteome</keyword>
<evidence type="ECO:0000256" key="4">
    <source>
        <dbReference type="ARBA" id="ARBA00022614"/>
    </source>
</evidence>
<keyword evidence="3" id="KW-1003">Cell membrane</keyword>
<evidence type="ECO:0000256" key="8">
    <source>
        <dbReference type="ARBA" id="ARBA00022989"/>
    </source>
</evidence>
<keyword evidence="5 11" id="KW-0812">Transmembrane</keyword>
<feature type="signal peptide" evidence="12">
    <location>
        <begin position="1"/>
        <end position="20"/>
    </location>
</feature>
<evidence type="ECO:0000256" key="7">
    <source>
        <dbReference type="ARBA" id="ARBA00022737"/>
    </source>
</evidence>
<evidence type="ECO:0000256" key="10">
    <source>
        <dbReference type="ARBA" id="ARBA00023180"/>
    </source>
</evidence>
<evidence type="ECO:0000256" key="2">
    <source>
        <dbReference type="ARBA" id="ARBA00009592"/>
    </source>
</evidence>
<name>A0A803L4K3_CHEQI</name>
<keyword evidence="9 11" id="KW-0472">Membrane</keyword>
<dbReference type="SMART" id="SM00369">
    <property type="entry name" value="LRR_TYP"/>
    <property type="match status" value="5"/>
</dbReference>
<evidence type="ECO:0000256" key="9">
    <source>
        <dbReference type="ARBA" id="ARBA00023136"/>
    </source>
</evidence>
<keyword evidence="10" id="KW-0325">Glycoprotein</keyword>